<dbReference type="Proteomes" id="UP000482084">
    <property type="component" value="Unassembled WGS sequence"/>
</dbReference>
<dbReference type="Proteomes" id="UP000469943">
    <property type="component" value="Unassembled WGS sequence"/>
</dbReference>
<evidence type="ECO:0000313" key="8">
    <source>
        <dbReference type="Proteomes" id="UP000469943"/>
    </source>
</evidence>
<comment type="caution">
    <text evidence="6">The sequence shown here is derived from an EMBL/GenBank/DDBJ whole genome shotgun (WGS) entry which is preliminary data.</text>
</comment>
<reference evidence="7 8" key="1">
    <citation type="submission" date="2019-10" db="EMBL/GenBank/DDBJ databases">
        <title>Bifidobacterium from non-human primates.</title>
        <authorList>
            <person name="Modesto M."/>
        </authorList>
    </citation>
    <scope>NUCLEOTIDE SEQUENCE [LARGE SCALE GENOMIC DNA]</scope>
    <source>
        <strain evidence="7 8">TREM</strain>
    </source>
</reference>
<evidence type="ECO:0000313" key="9">
    <source>
        <dbReference type="Proteomes" id="UP000482084"/>
    </source>
</evidence>
<dbReference type="SUPFAM" id="SSF48179">
    <property type="entry name" value="6-phosphogluconate dehydrogenase C-terminal domain-like"/>
    <property type="match status" value="1"/>
</dbReference>
<sequence length="470" mass="51169">MTEATYTSKPRLNRAEHGRKAAPERILHLGIGNFTRAHQAYYTEHAPDAADWGIAAFTGRAGDNVMLDALAPQDDVYTLIVTNQDGDHFEVISSVSSIHSADDIAALRRYFADPNIAIVTSTVTEAGYMRDRNGDLDVANPAVAADLAALKADHDTNELTTIPAKVTAGLLARRAANAGAITILPCDNLAGNGAAFRKVVEQAITAVDPTLLDWANENVAWATSMVDRITPRTTDADRQTVADELGWYDEFPVRTEPFIEWVIQGDFPKGRPAWDKVGAVITDDVTPYEHRKLWLLNGAHTSMAYIGTLLGVKTVGEAIADETIRAWVNEWWDLASGYLTISTDDYRAKLIERFSNPRMHDSLLRIAADGSQKLPVRIAPVAKKALADGKSITPAARAVAAWILFLRSHGETDAQDAYLDDVLPLAKADGPDATRNVVAYLDKELAASDEFVKAVDEQKEALAAEAAKRQ</sequence>
<proteinExistence type="predicted"/>
<dbReference type="EMBL" id="WBSM01000010">
    <property type="protein sequence ID" value="KAB8287191.1"/>
    <property type="molecule type" value="Genomic_DNA"/>
</dbReference>
<dbReference type="InterPro" id="IPR013118">
    <property type="entry name" value="Mannitol_DH_C"/>
</dbReference>
<dbReference type="InterPro" id="IPR000669">
    <property type="entry name" value="Mannitol_DH"/>
</dbReference>
<dbReference type="SUPFAM" id="SSF51735">
    <property type="entry name" value="NAD(P)-binding Rossmann-fold domains"/>
    <property type="match status" value="1"/>
</dbReference>
<dbReference type="AlphaFoldDB" id="A0A6L4WY96"/>
<evidence type="ECO:0000256" key="2">
    <source>
        <dbReference type="ARBA" id="ARBA00048615"/>
    </source>
</evidence>
<dbReference type="InterPro" id="IPR013131">
    <property type="entry name" value="Mannitol_DH_N"/>
</dbReference>
<dbReference type="PANTHER" id="PTHR43362:SF1">
    <property type="entry name" value="MANNITOL DEHYDROGENASE 2-RELATED"/>
    <property type="match status" value="1"/>
</dbReference>
<organism evidence="6 9">
    <name type="scientific">Bifidobacterium ramosum</name>
    <dbReference type="NCBI Taxonomy" id="1798158"/>
    <lineage>
        <taxon>Bacteria</taxon>
        <taxon>Bacillati</taxon>
        <taxon>Actinomycetota</taxon>
        <taxon>Actinomycetes</taxon>
        <taxon>Bifidobacteriales</taxon>
        <taxon>Bifidobacteriaceae</taxon>
        <taxon>Bifidobacterium</taxon>
    </lineage>
</organism>
<reference evidence="6 9" key="2">
    <citation type="submission" date="2019-10" db="EMBL/GenBank/DDBJ databases">
        <title>Characterization of the phylogenetic diversity of two novel species belonging to the genus Bifidobacterium: Bifidobacterium cebidarum sp. nov. and Bifidobacterium leontopitheci sp. nov.</title>
        <authorList>
            <person name="Lugli G.A."/>
            <person name="Duranti S."/>
            <person name="Milani C."/>
            <person name="Turroni F."/>
            <person name="Ventura M."/>
        </authorList>
    </citation>
    <scope>NUCLEOTIDE SEQUENCE [LARGE SCALE GENOMIC DNA]</scope>
    <source>
        <strain evidence="6 9">DSM 100688</strain>
    </source>
</reference>
<evidence type="ECO:0000256" key="3">
    <source>
        <dbReference type="SAM" id="MobiDB-lite"/>
    </source>
</evidence>
<dbReference type="InterPro" id="IPR036291">
    <property type="entry name" value="NAD(P)-bd_dom_sf"/>
</dbReference>
<accession>A0A6L4WY96</accession>
<dbReference type="InterPro" id="IPR013328">
    <property type="entry name" value="6PGD_dom2"/>
</dbReference>
<dbReference type="InterPro" id="IPR008927">
    <property type="entry name" value="6-PGluconate_DH-like_C_sf"/>
</dbReference>
<name>A0A6L4WY96_9BIFI</name>
<dbReference type="Gene3D" id="1.10.1040.10">
    <property type="entry name" value="N-(1-d-carboxylethyl)-l-norvaline Dehydrogenase, domain 2"/>
    <property type="match status" value="1"/>
</dbReference>
<keyword evidence="9" id="KW-1185">Reference proteome</keyword>
<dbReference type="OrthoDB" id="271711at2"/>
<dbReference type="Gene3D" id="3.40.50.720">
    <property type="entry name" value="NAD(P)-binding Rossmann-like Domain"/>
    <property type="match status" value="1"/>
</dbReference>
<comment type="catalytic activity">
    <reaction evidence="2">
        <text>D-mannitol 1-phosphate + NAD(+) = beta-D-fructose 6-phosphate + NADH + H(+)</text>
        <dbReference type="Rhea" id="RHEA:19661"/>
        <dbReference type="ChEBI" id="CHEBI:15378"/>
        <dbReference type="ChEBI" id="CHEBI:57540"/>
        <dbReference type="ChEBI" id="CHEBI:57634"/>
        <dbReference type="ChEBI" id="CHEBI:57945"/>
        <dbReference type="ChEBI" id="CHEBI:61381"/>
        <dbReference type="EC" id="1.1.1.17"/>
    </reaction>
</comment>
<feature type="domain" description="Mannitol dehydrogenase C-terminal" evidence="5">
    <location>
        <begin position="284"/>
        <end position="462"/>
    </location>
</feature>
<keyword evidence="1" id="KW-0560">Oxidoreductase</keyword>
<evidence type="ECO:0000313" key="7">
    <source>
        <dbReference type="EMBL" id="NEG71904.1"/>
    </source>
</evidence>
<gene>
    <name evidence="6" type="ORF">DSM100688_1766</name>
    <name evidence="7" type="ORF">GFD24_06750</name>
</gene>
<dbReference type="InterPro" id="IPR050988">
    <property type="entry name" value="Mannitol_DH/Oxidoreductase"/>
</dbReference>
<protein>
    <submittedName>
        <fullName evidence="7">Mannitol dehydrogenase family protein</fullName>
    </submittedName>
    <submittedName>
        <fullName evidence="6">Oxidoreductase</fullName>
    </submittedName>
</protein>
<dbReference type="RefSeq" id="WP_152358787.1">
    <property type="nucleotide sequence ID" value="NZ_WBSM01000010.1"/>
</dbReference>
<dbReference type="GO" id="GO:0008926">
    <property type="term" value="F:mannitol-1-phosphate 5-dehydrogenase activity"/>
    <property type="evidence" value="ECO:0007669"/>
    <property type="project" value="UniProtKB-EC"/>
</dbReference>
<dbReference type="PANTHER" id="PTHR43362">
    <property type="entry name" value="MANNITOL DEHYDROGENASE DSF1-RELATED"/>
    <property type="match status" value="1"/>
</dbReference>
<evidence type="ECO:0000259" key="4">
    <source>
        <dbReference type="Pfam" id="PF01232"/>
    </source>
</evidence>
<evidence type="ECO:0000259" key="5">
    <source>
        <dbReference type="Pfam" id="PF08125"/>
    </source>
</evidence>
<dbReference type="EMBL" id="WHZX01000004">
    <property type="protein sequence ID" value="NEG71904.1"/>
    <property type="molecule type" value="Genomic_DNA"/>
</dbReference>
<feature type="region of interest" description="Disordered" evidence="3">
    <location>
        <begin position="1"/>
        <end position="20"/>
    </location>
</feature>
<feature type="domain" description="Mannitol dehydrogenase N-terminal" evidence="4">
    <location>
        <begin position="24"/>
        <end position="276"/>
    </location>
</feature>
<feature type="compositionally biased region" description="Polar residues" evidence="3">
    <location>
        <begin position="1"/>
        <end position="10"/>
    </location>
</feature>
<evidence type="ECO:0000313" key="6">
    <source>
        <dbReference type="EMBL" id="KAB8287191.1"/>
    </source>
</evidence>
<dbReference type="Pfam" id="PF01232">
    <property type="entry name" value="Mannitol_dh"/>
    <property type="match status" value="1"/>
</dbReference>
<dbReference type="Pfam" id="PF08125">
    <property type="entry name" value="Mannitol_dh_C"/>
    <property type="match status" value="1"/>
</dbReference>
<evidence type="ECO:0000256" key="1">
    <source>
        <dbReference type="ARBA" id="ARBA00023002"/>
    </source>
</evidence>
<dbReference type="PRINTS" id="PR00084">
    <property type="entry name" value="MTLDHDRGNASE"/>
</dbReference>